<protein>
    <recommendedName>
        <fullName evidence="3">Integrase</fullName>
    </recommendedName>
</protein>
<evidence type="ECO:0008006" key="3">
    <source>
        <dbReference type="Google" id="ProtNLM"/>
    </source>
</evidence>
<reference evidence="1 2" key="1">
    <citation type="journal article" date="2013" name="Genome Announc.">
        <title>Draft Genome Sequence of Pseudomonas fluorescens LMG 5329, a White Line-Inducing Principle-Producing Bioindicator for the Mushroom Pathogen Pseudomonas tolaasii.</title>
        <authorList>
            <person name="Ghequire M.G."/>
            <person name="Rokni-Zadeh H."/>
            <person name="Zarrineh P."/>
            <person name="De Mot R."/>
        </authorList>
    </citation>
    <scope>NUCLEOTIDE SEQUENCE [LARGE SCALE GENOMIC DNA]</scope>
    <source>
        <strain evidence="1 2">LMG 5329</strain>
    </source>
</reference>
<accession>A0A0A1Z0T3</accession>
<name>A0A0A1Z0T3_PSEFL</name>
<dbReference type="Proteomes" id="UP000030060">
    <property type="component" value="Unassembled WGS sequence"/>
</dbReference>
<comment type="caution">
    <text evidence="1">The sequence shown here is derived from an EMBL/GenBank/DDBJ whole genome shotgun (WGS) entry which is preliminary data.</text>
</comment>
<gene>
    <name evidence="1" type="ORF">K814_0111825</name>
</gene>
<organism evidence="1 2">
    <name type="scientific">Pseudomonas fluorescens LMG 5329</name>
    <dbReference type="NCBI Taxonomy" id="1324332"/>
    <lineage>
        <taxon>Bacteria</taxon>
        <taxon>Pseudomonadati</taxon>
        <taxon>Pseudomonadota</taxon>
        <taxon>Gammaproteobacteria</taxon>
        <taxon>Pseudomonadales</taxon>
        <taxon>Pseudomonadaceae</taxon>
        <taxon>Pseudomonas</taxon>
    </lineage>
</organism>
<evidence type="ECO:0000313" key="2">
    <source>
        <dbReference type="Proteomes" id="UP000030060"/>
    </source>
</evidence>
<sequence length="73" mass="8009">MLFCARRSANDGRRLRAASVTEEDRKALLGHKNGSITSRYSTAELQYLIEDANKVSATDSLGPALTVLRRKTG</sequence>
<dbReference type="EMBL" id="ASGY01000079">
    <property type="protein sequence ID" value="KGE67783.1"/>
    <property type="molecule type" value="Genomic_DNA"/>
</dbReference>
<dbReference type="AlphaFoldDB" id="A0A0A1Z0T3"/>
<evidence type="ECO:0000313" key="1">
    <source>
        <dbReference type="EMBL" id="KGE67783.1"/>
    </source>
</evidence>
<proteinExistence type="predicted"/>